<protein>
    <recommendedName>
        <fullName evidence="2">Polyketide synthase dehydratase domain-containing protein</fullName>
    </recommendedName>
</protein>
<proteinExistence type="predicted"/>
<organism evidence="3 4">
    <name type="scientific">Pseudonocardia eucalypti</name>
    <dbReference type="NCBI Taxonomy" id="648755"/>
    <lineage>
        <taxon>Bacteria</taxon>
        <taxon>Bacillati</taxon>
        <taxon>Actinomycetota</taxon>
        <taxon>Actinomycetes</taxon>
        <taxon>Pseudonocardiales</taxon>
        <taxon>Pseudonocardiaceae</taxon>
        <taxon>Pseudonocardia</taxon>
    </lineage>
</organism>
<reference evidence="4" key="1">
    <citation type="journal article" date="2019" name="Int. J. Syst. Evol. Microbiol.">
        <title>The Global Catalogue of Microorganisms (GCM) 10K type strain sequencing project: providing services to taxonomists for standard genome sequencing and annotation.</title>
        <authorList>
            <consortium name="The Broad Institute Genomics Platform"/>
            <consortium name="The Broad Institute Genome Sequencing Center for Infectious Disease"/>
            <person name="Wu L."/>
            <person name="Ma J."/>
        </authorList>
    </citation>
    <scope>NUCLEOTIDE SEQUENCE [LARGE SCALE GENOMIC DNA]</scope>
    <source>
        <strain evidence="4">JCM 18303</strain>
    </source>
</reference>
<dbReference type="InterPro" id="IPR049551">
    <property type="entry name" value="PKS_DH_C"/>
</dbReference>
<feature type="domain" description="Polyketide synthase dehydratase" evidence="2">
    <location>
        <begin position="12"/>
        <end position="69"/>
    </location>
</feature>
<dbReference type="InterPro" id="IPR042104">
    <property type="entry name" value="PKS_dehydratase_sf"/>
</dbReference>
<dbReference type="EMBL" id="BAABJP010000029">
    <property type="protein sequence ID" value="GAA5163617.1"/>
    <property type="molecule type" value="Genomic_DNA"/>
</dbReference>
<dbReference type="Proteomes" id="UP001428817">
    <property type="component" value="Unassembled WGS sequence"/>
</dbReference>
<accession>A0ABP9QLA5</accession>
<dbReference type="RefSeq" id="WP_185060777.1">
    <property type="nucleotide sequence ID" value="NZ_BAABJP010000029.1"/>
</dbReference>
<feature type="region of interest" description="Disordered" evidence="1">
    <location>
        <begin position="107"/>
        <end position="135"/>
    </location>
</feature>
<evidence type="ECO:0000313" key="3">
    <source>
        <dbReference type="EMBL" id="GAA5163617.1"/>
    </source>
</evidence>
<dbReference type="Pfam" id="PF14765">
    <property type="entry name" value="PS-DH"/>
    <property type="match status" value="1"/>
</dbReference>
<evidence type="ECO:0000313" key="4">
    <source>
        <dbReference type="Proteomes" id="UP001428817"/>
    </source>
</evidence>
<keyword evidence="4" id="KW-1185">Reference proteome</keyword>
<evidence type="ECO:0000256" key="1">
    <source>
        <dbReference type="SAM" id="MobiDB-lite"/>
    </source>
</evidence>
<comment type="caution">
    <text evidence="3">The sequence shown here is derived from an EMBL/GenBank/DDBJ whole genome shotgun (WGS) entry which is preliminary data.</text>
</comment>
<name>A0ABP9QLA5_9PSEU</name>
<dbReference type="Gene3D" id="3.10.129.110">
    <property type="entry name" value="Polyketide synthase dehydratase"/>
    <property type="match status" value="1"/>
</dbReference>
<gene>
    <name evidence="3" type="ORF">GCM10023321_50770</name>
</gene>
<sequence>MPAEQRSVPPGVAVVPVSLRRLVLRHRPVGPVWVHARLAPGEGAGDLTVFDQDGSPIIDVTGLAVRRLAGSRPYRDWLYELGWPGPRLLFADSAGVAAELATLLERRGQSDELDQPSPRRTNGPGPHCSSGYSAAAGATPAWCTGGAWTAPQWSTPPPTR</sequence>
<evidence type="ECO:0000259" key="2">
    <source>
        <dbReference type="Pfam" id="PF14765"/>
    </source>
</evidence>